<keyword evidence="3" id="KW-1185">Reference proteome</keyword>
<evidence type="ECO:0000256" key="1">
    <source>
        <dbReference type="HAMAP-Rule" id="MF_00386"/>
    </source>
</evidence>
<name>A0A7H1NSM1_9PROT</name>
<dbReference type="SMART" id="SM01234">
    <property type="entry name" value="Haemolytic"/>
    <property type="match status" value="1"/>
</dbReference>
<dbReference type="KEGG" id="ebla:JGUZn3_15580"/>
<keyword evidence="1" id="KW-1003">Cell membrane</keyword>
<dbReference type="NCBIfam" id="TIGR00278">
    <property type="entry name" value="membrane protein insertion efficiency factor YidD"/>
    <property type="match status" value="1"/>
</dbReference>
<reference evidence="2 3" key="1">
    <citation type="submission" date="2020-08" db="EMBL/GenBank/DDBJ databases">
        <title>Complete genome sequence of Entomobacter blattae G55GP.</title>
        <authorList>
            <person name="Poehlein A."/>
            <person name="Guzman J."/>
            <person name="Daniel R."/>
            <person name="Vilcinskas A."/>
        </authorList>
    </citation>
    <scope>NUCLEOTIDE SEQUENCE [LARGE SCALE GENOMIC DNA]</scope>
    <source>
        <strain evidence="2 3">G55GP</strain>
    </source>
</reference>
<dbReference type="RefSeq" id="WP_203413012.1">
    <property type="nucleotide sequence ID" value="NZ_CP060244.1"/>
</dbReference>
<protein>
    <recommendedName>
        <fullName evidence="1">Putative membrane protein insertion efficiency factor</fullName>
    </recommendedName>
</protein>
<dbReference type="PANTHER" id="PTHR33383:SF1">
    <property type="entry name" value="MEMBRANE PROTEIN INSERTION EFFICIENCY FACTOR-RELATED"/>
    <property type="match status" value="1"/>
</dbReference>
<comment type="subcellular location">
    <subcellularLocation>
        <location evidence="1">Cell membrane</location>
        <topology evidence="1">Peripheral membrane protein</topology>
        <orientation evidence="1">Cytoplasmic side</orientation>
    </subcellularLocation>
</comment>
<comment type="similarity">
    <text evidence="1">Belongs to the UPF0161 family.</text>
</comment>
<accession>A0A7H1NSM1</accession>
<evidence type="ECO:0000313" key="2">
    <source>
        <dbReference type="EMBL" id="QNT78781.1"/>
    </source>
</evidence>
<dbReference type="InterPro" id="IPR002696">
    <property type="entry name" value="Membr_insert_effic_factor_YidD"/>
</dbReference>
<dbReference type="HAMAP" id="MF_00386">
    <property type="entry name" value="UPF0161_YidD"/>
    <property type="match status" value="1"/>
</dbReference>
<sequence length="84" mass="9442">MRVFSLAAIILIKGYQWLLSPILGNNCRFSPTCSEYSLQCIKIHGVGKGCVLSFLRILKCNPWHKGGIDPVPPKGQKIFPRCHF</sequence>
<dbReference type="PANTHER" id="PTHR33383">
    <property type="entry name" value="MEMBRANE PROTEIN INSERTION EFFICIENCY FACTOR-RELATED"/>
    <property type="match status" value="1"/>
</dbReference>
<dbReference type="Pfam" id="PF01809">
    <property type="entry name" value="YidD"/>
    <property type="match status" value="1"/>
</dbReference>
<organism evidence="2 3">
    <name type="scientific">Entomobacter blattae</name>
    <dbReference type="NCBI Taxonomy" id="2762277"/>
    <lineage>
        <taxon>Bacteria</taxon>
        <taxon>Pseudomonadati</taxon>
        <taxon>Pseudomonadota</taxon>
        <taxon>Alphaproteobacteria</taxon>
        <taxon>Acetobacterales</taxon>
        <taxon>Acetobacteraceae</taxon>
        <taxon>Entomobacter</taxon>
    </lineage>
</organism>
<dbReference type="GO" id="GO:0005886">
    <property type="term" value="C:plasma membrane"/>
    <property type="evidence" value="ECO:0007669"/>
    <property type="project" value="UniProtKB-SubCell"/>
</dbReference>
<evidence type="ECO:0000313" key="3">
    <source>
        <dbReference type="Proteomes" id="UP000516349"/>
    </source>
</evidence>
<keyword evidence="1" id="KW-0472">Membrane</keyword>
<dbReference type="Proteomes" id="UP000516349">
    <property type="component" value="Chromosome"/>
</dbReference>
<dbReference type="EMBL" id="CP060244">
    <property type="protein sequence ID" value="QNT78781.1"/>
    <property type="molecule type" value="Genomic_DNA"/>
</dbReference>
<gene>
    <name evidence="2" type="primary">yidD</name>
    <name evidence="2" type="ORF">JGUZn3_15580</name>
</gene>
<proteinExistence type="inferred from homology"/>
<dbReference type="AlphaFoldDB" id="A0A7H1NSM1"/>
<comment type="function">
    <text evidence="1">Could be involved in insertion of integral membrane proteins into the membrane.</text>
</comment>